<feature type="domain" description="Gfo/Idh/MocA-like oxidoreductase N-terminal" evidence="3">
    <location>
        <begin position="50"/>
        <end position="173"/>
    </location>
</feature>
<dbReference type="Pfam" id="PF22725">
    <property type="entry name" value="GFO_IDH_MocA_C3"/>
    <property type="match status" value="1"/>
</dbReference>
<sequence>MEENNSQSVQRRKFIKGVTLGVGGIMLSAPFMSLMSSRAAGRKKQDKKLGIALVGLGGYSTHQLAPALQETENCYLAGIVTGTPSKVDDWKRKYNIPDKNVYNYENFDEIANNDDIDIIYVVLPNALHAEYVIRAAKAKKDVICEKPMATNVEDAQRMLEACNENGVQLAIGYRLHFEPFNKRVMELGQQQVFGKVESITANNSSDMTSEKPNIWRLDKKLAGGGPLMDLGIYAVQGAVYTMGKPPVAVTANYGEVTKPLVFHDVEQSINWELEFEEGIKAKSNSSYAEDQNELSAEAEDGWWKVSPAYAYEGKKGETSEGKMDYPNIYEQVKQMDGQAESFRKNEKSIVPGEMGLRDMKILMAIYESAEAGGKRVEIHN</sequence>
<name>A0ABU3D6C8_9FLAO</name>
<dbReference type="PANTHER" id="PTHR43818">
    <property type="entry name" value="BCDNA.GH03377"/>
    <property type="match status" value="1"/>
</dbReference>
<dbReference type="SUPFAM" id="SSF51735">
    <property type="entry name" value="NAD(P)-binding Rossmann-fold domains"/>
    <property type="match status" value="1"/>
</dbReference>
<evidence type="ECO:0000259" key="4">
    <source>
        <dbReference type="Pfam" id="PF22725"/>
    </source>
</evidence>
<dbReference type="InterPro" id="IPR000683">
    <property type="entry name" value="Gfo/Idh/MocA-like_OxRdtase_N"/>
</dbReference>
<feature type="domain" description="GFO/IDH/MocA-like oxidoreductase" evidence="4">
    <location>
        <begin position="183"/>
        <end position="292"/>
    </location>
</feature>
<dbReference type="Gene3D" id="3.30.360.10">
    <property type="entry name" value="Dihydrodipicolinate Reductase, domain 2"/>
    <property type="match status" value="1"/>
</dbReference>
<reference evidence="5 6" key="1">
    <citation type="submission" date="2023-09" db="EMBL/GenBank/DDBJ databases">
        <authorList>
            <person name="Rey-Velasco X."/>
        </authorList>
    </citation>
    <scope>NUCLEOTIDE SEQUENCE [LARGE SCALE GENOMIC DNA]</scope>
    <source>
        <strain evidence="5 6">F117</strain>
    </source>
</reference>
<dbReference type="InterPro" id="IPR050463">
    <property type="entry name" value="Gfo/Idh/MocA_oxidrdct_glycsds"/>
</dbReference>
<comment type="caution">
    <text evidence="5">The sequence shown here is derived from an EMBL/GenBank/DDBJ whole genome shotgun (WGS) entry which is preliminary data.</text>
</comment>
<keyword evidence="1" id="KW-0560">Oxidoreductase</keyword>
<dbReference type="SUPFAM" id="SSF55347">
    <property type="entry name" value="Glyceraldehyde-3-phosphate dehydrogenase-like, C-terminal domain"/>
    <property type="match status" value="1"/>
</dbReference>
<keyword evidence="6" id="KW-1185">Reference proteome</keyword>
<dbReference type="EMBL" id="JAVRHK010000007">
    <property type="protein sequence ID" value="MDT0677092.1"/>
    <property type="molecule type" value="Genomic_DNA"/>
</dbReference>
<accession>A0ABU3D6C8</accession>
<organism evidence="5 6">
    <name type="scientific">Autumnicola musiva</name>
    <dbReference type="NCBI Taxonomy" id="3075589"/>
    <lineage>
        <taxon>Bacteria</taxon>
        <taxon>Pseudomonadati</taxon>
        <taxon>Bacteroidota</taxon>
        <taxon>Flavobacteriia</taxon>
        <taxon>Flavobacteriales</taxon>
        <taxon>Flavobacteriaceae</taxon>
        <taxon>Autumnicola</taxon>
    </lineage>
</organism>
<dbReference type="InterPro" id="IPR006311">
    <property type="entry name" value="TAT_signal"/>
</dbReference>
<protein>
    <submittedName>
        <fullName evidence="5">Gfo/Idh/MocA family oxidoreductase</fullName>
    </submittedName>
</protein>
<dbReference type="RefSeq" id="WP_311503432.1">
    <property type="nucleotide sequence ID" value="NZ_JAVRHK010000007.1"/>
</dbReference>
<dbReference type="PROSITE" id="PS51318">
    <property type="entry name" value="TAT"/>
    <property type="match status" value="1"/>
</dbReference>
<feature type="transmembrane region" description="Helical" evidence="2">
    <location>
        <begin position="14"/>
        <end position="35"/>
    </location>
</feature>
<evidence type="ECO:0000256" key="1">
    <source>
        <dbReference type="ARBA" id="ARBA00023002"/>
    </source>
</evidence>
<dbReference type="Gene3D" id="3.40.50.720">
    <property type="entry name" value="NAD(P)-binding Rossmann-like Domain"/>
    <property type="match status" value="1"/>
</dbReference>
<evidence type="ECO:0000313" key="5">
    <source>
        <dbReference type="EMBL" id="MDT0677092.1"/>
    </source>
</evidence>
<dbReference type="PANTHER" id="PTHR43818:SF11">
    <property type="entry name" value="BCDNA.GH03377"/>
    <property type="match status" value="1"/>
</dbReference>
<dbReference type="Pfam" id="PF01408">
    <property type="entry name" value="GFO_IDH_MocA"/>
    <property type="match status" value="1"/>
</dbReference>
<proteinExistence type="predicted"/>
<keyword evidence="2" id="KW-1133">Transmembrane helix</keyword>
<evidence type="ECO:0000259" key="3">
    <source>
        <dbReference type="Pfam" id="PF01408"/>
    </source>
</evidence>
<dbReference type="PRINTS" id="PR01775">
    <property type="entry name" value="GLFROXRDTASE"/>
</dbReference>
<evidence type="ECO:0000313" key="6">
    <source>
        <dbReference type="Proteomes" id="UP001262582"/>
    </source>
</evidence>
<keyword evidence="2" id="KW-0472">Membrane</keyword>
<evidence type="ECO:0000256" key="2">
    <source>
        <dbReference type="SAM" id="Phobius"/>
    </source>
</evidence>
<dbReference type="InterPro" id="IPR055170">
    <property type="entry name" value="GFO_IDH_MocA-like_dom"/>
</dbReference>
<dbReference type="Proteomes" id="UP001262582">
    <property type="component" value="Unassembled WGS sequence"/>
</dbReference>
<gene>
    <name evidence="5" type="ORF">RM539_10910</name>
</gene>
<keyword evidence="2" id="KW-0812">Transmembrane</keyword>
<dbReference type="InterPro" id="IPR008354">
    <property type="entry name" value="Glc-Fru_OxRdtase_bac"/>
</dbReference>
<dbReference type="InterPro" id="IPR036291">
    <property type="entry name" value="NAD(P)-bd_dom_sf"/>
</dbReference>